<evidence type="ECO:0000313" key="2">
    <source>
        <dbReference type="EMBL" id="VDH97952.1"/>
    </source>
</evidence>
<accession>A0A8B6C0I5</accession>
<feature type="compositionally biased region" description="Basic and acidic residues" evidence="1">
    <location>
        <begin position="87"/>
        <end position="107"/>
    </location>
</feature>
<comment type="caution">
    <text evidence="2">The sequence shown here is derived from an EMBL/GenBank/DDBJ whole genome shotgun (WGS) entry which is preliminary data.</text>
</comment>
<dbReference type="AlphaFoldDB" id="A0A8B6C0I5"/>
<evidence type="ECO:0000313" key="3">
    <source>
        <dbReference type="Proteomes" id="UP000596742"/>
    </source>
</evidence>
<dbReference type="EMBL" id="UYJE01000970">
    <property type="protein sequence ID" value="VDH97952.1"/>
    <property type="molecule type" value="Genomic_DNA"/>
</dbReference>
<protein>
    <submittedName>
        <fullName evidence="2">Uncharacterized protein</fullName>
    </submittedName>
</protein>
<keyword evidence="3" id="KW-1185">Reference proteome</keyword>
<reference evidence="2" key="1">
    <citation type="submission" date="2018-11" db="EMBL/GenBank/DDBJ databases">
        <authorList>
            <person name="Alioto T."/>
            <person name="Alioto T."/>
        </authorList>
    </citation>
    <scope>NUCLEOTIDE SEQUENCE</scope>
</reference>
<feature type="region of interest" description="Disordered" evidence="1">
    <location>
        <begin position="63"/>
        <end position="107"/>
    </location>
</feature>
<proteinExistence type="predicted"/>
<dbReference type="OrthoDB" id="6199536at2759"/>
<feature type="compositionally biased region" description="Basic residues" evidence="1">
    <location>
        <begin position="77"/>
        <end position="86"/>
    </location>
</feature>
<organism evidence="2 3">
    <name type="scientific">Mytilus galloprovincialis</name>
    <name type="common">Mediterranean mussel</name>
    <dbReference type="NCBI Taxonomy" id="29158"/>
    <lineage>
        <taxon>Eukaryota</taxon>
        <taxon>Metazoa</taxon>
        <taxon>Spiralia</taxon>
        <taxon>Lophotrochozoa</taxon>
        <taxon>Mollusca</taxon>
        <taxon>Bivalvia</taxon>
        <taxon>Autobranchia</taxon>
        <taxon>Pteriomorphia</taxon>
        <taxon>Mytilida</taxon>
        <taxon>Mytiloidea</taxon>
        <taxon>Mytilidae</taxon>
        <taxon>Mytilinae</taxon>
        <taxon>Mytilus</taxon>
    </lineage>
</organism>
<gene>
    <name evidence="2" type="ORF">MGAL_10B047991</name>
</gene>
<sequence>MVNFLPDEDSVYNWTDSQTDLFLQDFPWSGGDARGEESSPIHFGTVFKEEPISGVKRFYEVESSRESSLLSPEKKKSPSKKGVKRRLITEDKENDQKMKREQLDRHSDSIRPMCWGEKSSQIKQLTEVIGKMEENHSTTIHILKGMITQLEKEKPRRQNIITHTL</sequence>
<evidence type="ECO:0000256" key="1">
    <source>
        <dbReference type="SAM" id="MobiDB-lite"/>
    </source>
</evidence>
<name>A0A8B6C0I5_MYTGA</name>
<dbReference type="Proteomes" id="UP000596742">
    <property type="component" value="Unassembled WGS sequence"/>
</dbReference>